<comment type="caution">
    <text evidence="1">The sequence shown here is derived from an EMBL/GenBank/DDBJ whole genome shotgun (WGS) entry which is preliminary data.</text>
</comment>
<dbReference type="Proteomes" id="UP001239111">
    <property type="component" value="Chromosome 1"/>
</dbReference>
<protein>
    <submittedName>
        <fullName evidence="1">Uncharacterized protein</fullName>
    </submittedName>
</protein>
<name>A0ACC2PWK5_9HYME</name>
<evidence type="ECO:0000313" key="2">
    <source>
        <dbReference type="Proteomes" id="UP001239111"/>
    </source>
</evidence>
<dbReference type="EMBL" id="CM056741">
    <property type="protein sequence ID" value="KAJ8687328.1"/>
    <property type="molecule type" value="Genomic_DNA"/>
</dbReference>
<gene>
    <name evidence="1" type="ORF">QAD02_023122</name>
</gene>
<proteinExistence type="predicted"/>
<evidence type="ECO:0000313" key="1">
    <source>
        <dbReference type="EMBL" id="KAJ8687328.1"/>
    </source>
</evidence>
<keyword evidence="2" id="KW-1185">Reference proteome</keyword>
<accession>A0ACC2PWK5</accession>
<reference evidence="1" key="1">
    <citation type="submission" date="2023-04" db="EMBL/GenBank/DDBJ databases">
        <title>A chromosome-level genome assembly of the parasitoid wasp Eretmocerus hayati.</title>
        <authorList>
            <person name="Zhong Y."/>
            <person name="Liu S."/>
            <person name="Liu Y."/>
        </authorList>
    </citation>
    <scope>NUCLEOTIDE SEQUENCE</scope>
    <source>
        <strain evidence="1">ZJU_SS_LIU_2023</strain>
    </source>
</reference>
<organism evidence="1 2">
    <name type="scientific">Eretmocerus hayati</name>
    <dbReference type="NCBI Taxonomy" id="131215"/>
    <lineage>
        <taxon>Eukaryota</taxon>
        <taxon>Metazoa</taxon>
        <taxon>Ecdysozoa</taxon>
        <taxon>Arthropoda</taxon>
        <taxon>Hexapoda</taxon>
        <taxon>Insecta</taxon>
        <taxon>Pterygota</taxon>
        <taxon>Neoptera</taxon>
        <taxon>Endopterygota</taxon>
        <taxon>Hymenoptera</taxon>
        <taxon>Apocrita</taxon>
        <taxon>Proctotrupomorpha</taxon>
        <taxon>Chalcidoidea</taxon>
        <taxon>Aphelinidae</taxon>
        <taxon>Aphelininae</taxon>
        <taxon>Eretmocerus</taxon>
    </lineage>
</organism>
<sequence>MRRQYAPNPSWTGFHRLQQDTPKGGKKTVGARCIPCGRVLSGHSNANLDDHREHTCPEGPMKPRPKKSDRVALGELSTNSQVPHSKQATGRPPASLVATTISSTTGESTHHATTEQTGLTPLAPLMSTAPSPRASNSTQRNPTTMHSGDQEEQNILGLHICIKLCLKFEFLEKIQSVKFIHSLNKNYNVPSAKQFRTDILGKAIALMTKQIHSYDFSDLMVIALRVRENRHEIVSLMLTTDSKSFVDLENAELGPTKDLRYVFIHGCEYDQIEDFDATVQSFCKKSLEKVLDNFGIFIKYIMYDGIIGAPSKGSFQNHVYTTFNSTLDILRKLRGFDASKFEGLKESNDYQIYCNELQTLVNKLNKNPLYTLSESVEDIFCLMQSKVLDINSDAMSNIEACLNPVMLAANFLDPRFRGRKFRGGYPTLMANLESYFDNCGIGTGQIHLGKYIRETDYFVLKLKDFEEKNIDVTNFWESVGRKSESLSKFGLRMTSMPASGRRVSFRDILHIINTIGFEVNDNTKRLVAFILMD</sequence>